<protein>
    <submittedName>
        <fullName evidence="2">Predicted protein</fullName>
    </submittedName>
</protein>
<feature type="region of interest" description="Disordered" evidence="1">
    <location>
        <begin position="102"/>
        <end position="128"/>
    </location>
</feature>
<dbReference type="AlphaFoldDB" id="C1MMX9"/>
<reference evidence="2 3" key="1">
    <citation type="journal article" date="2009" name="Science">
        <title>Green evolution and dynamic adaptations revealed by genomes of the marine picoeukaryotes Micromonas.</title>
        <authorList>
            <person name="Worden A.Z."/>
            <person name="Lee J.H."/>
            <person name="Mock T."/>
            <person name="Rouze P."/>
            <person name="Simmons M.P."/>
            <person name="Aerts A.L."/>
            <person name="Allen A.E."/>
            <person name="Cuvelier M.L."/>
            <person name="Derelle E."/>
            <person name="Everett M.V."/>
            <person name="Foulon E."/>
            <person name="Grimwood J."/>
            <person name="Gundlach H."/>
            <person name="Henrissat B."/>
            <person name="Napoli C."/>
            <person name="McDonald S.M."/>
            <person name="Parker M.S."/>
            <person name="Rombauts S."/>
            <person name="Salamov A."/>
            <person name="Von Dassow P."/>
            <person name="Badger J.H."/>
            <person name="Coutinho P.M."/>
            <person name="Demir E."/>
            <person name="Dubchak I."/>
            <person name="Gentemann C."/>
            <person name="Eikrem W."/>
            <person name="Gready J.E."/>
            <person name="John U."/>
            <person name="Lanier W."/>
            <person name="Lindquist E.A."/>
            <person name="Lucas S."/>
            <person name="Mayer K.F."/>
            <person name="Moreau H."/>
            <person name="Not F."/>
            <person name="Otillar R."/>
            <person name="Panaud O."/>
            <person name="Pangilinan J."/>
            <person name="Paulsen I."/>
            <person name="Piegu B."/>
            <person name="Poliakov A."/>
            <person name="Robbens S."/>
            <person name="Schmutz J."/>
            <person name="Toulza E."/>
            <person name="Wyss T."/>
            <person name="Zelensky A."/>
            <person name="Zhou K."/>
            <person name="Armbrust E.V."/>
            <person name="Bhattacharya D."/>
            <person name="Goodenough U.W."/>
            <person name="Van de Peer Y."/>
            <person name="Grigoriev I.V."/>
        </authorList>
    </citation>
    <scope>NUCLEOTIDE SEQUENCE [LARGE SCALE GENOMIC DNA]</scope>
    <source>
        <strain evidence="2 3">CCMP1545</strain>
    </source>
</reference>
<sequence>MALLCISSLQIHPRNGAQCRAVHRRGGSSTKLASAPTSKRARIQTLCRAVGKNGDVDDQARRNSGRGGRGHQSGGDFSLSSGSSGDIIGAANFNAFVPAPGAGRASPSAAPPSASGSGSHSRSHASPAPRGVCWSNLQDLTSVPDDEAVYILVFGAGTGSEGLYSLQERTKDDIPVDIILAFTTNEDASRYATLLEAEMGRMPVVEAARPRDLRYTCKEGGYRCKVAKSGVLLMPPEKTVEVTDWERTNALRQGQWSVTGGEGGGHDMAGETDEIAPLQTMARLDDYGDHDEELAREAIEDFDAETAREMLTRMFNSNSESDWDTPSEA</sequence>
<keyword evidence="3" id="KW-1185">Reference proteome</keyword>
<feature type="region of interest" description="Disordered" evidence="1">
    <location>
        <begin position="20"/>
        <end position="81"/>
    </location>
</feature>
<dbReference type="Proteomes" id="UP000001876">
    <property type="component" value="Unassembled WGS sequence"/>
</dbReference>
<proteinExistence type="predicted"/>
<organism evidence="3">
    <name type="scientific">Micromonas pusilla (strain CCMP1545)</name>
    <name type="common">Picoplanktonic green alga</name>
    <dbReference type="NCBI Taxonomy" id="564608"/>
    <lineage>
        <taxon>Eukaryota</taxon>
        <taxon>Viridiplantae</taxon>
        <taxon>Chlorophyta</taxon>
        <taxon>Mamiellophyceae</taxon>
        <taxon>Mamiellales</taxon>
        <taxon>Mamiellaceae</taxon>
        <taxon>Micromonas</taxon>
    </lineage>
</organism>
<dbReference type="Pfam" id="PF11360">
    <property type="entry name" value="DUF3110"/>
    <property type="match status" value="1"/>
</dbReference>
<dbReference type="OrthoDB" id="515121at2759"/>
<name>C1MMX9_MICPC</name>
<evidence type="ECO:0000313" key="3">
    <source>
        <dbReference type="Proteomes" id="UP000001876"/>
    </source>
</evidence>
<gene>
    <name evidence="2" type="ORF">MICPUCDRAFT_46850</name>
</gene>
<dbReference type="GeneID" id="9682442"/>
<evidence type="ECO:0000313" key="2">
    <source>
        <dbReference type="EMBL" id="EEH58648.1"/>
    </source>
</evidence>
<accession>C1MMX9</accession>
<dbReference type="eggNOG" id="ENOG502SDNH">
    <property type="taxonomic scope" value="Eukaryota"/>
</dbReference>
<feature type="compositionally biased region" description="Polar residues" evidence="1">
    <location>
        <begin position="27"/>
        <end position="37"/>
    </location>
</feature>
<dbReference type="EMBL" id="GG663737">
    <property type="protein sequence ID" value="EEH58648.1"/>
    <property type="molecule type" value="Genomic_DNA"/>
</dbReference>
<dbReference type="InterPro" id="IPR021503">
    <property type="entry name" value="DUF3110"/>
</dbReference>
<dbReference type="KEGG" id="mpp:MICPUCDRAFT_46850"/>
<evidence type="ECO:0000256" key="1">
    <source>
        <dbReference type="SAM" id="MobiDB-lite"/>
    </source>
</evidence>
<dbReference type="RefSeq" id="XP_003057003.1">
    <property type="nucleotide sequence ID" value="XM_003056957.1"/>
</dbReference>